<evidence type="ECO:0000313" key="2">
    <source>
        <dbReference type="EMBL" id="GGA60434.1"/>
    </source>
</evidence>
<comment type="caution">
    <text evidence="2">The sequence shown here is derived from an EMBL/GenBank/DDBJ whole genome shotgun (WGS) entry which is preliminary data.</text>
</comment>
<keyword evidence="1" id="KW-0472">Membrane</keyword>
<dbReference type="RefSeq" id="WP_188382680.1">
    <property type="nucleotide sequence ID" value="NZ_BMEY01000001.1"/>
</dbReference>
<name>A0A916W1P3_9BACI</name>
<keyword evidence="3" id="KW-1185">Reference proteome</keyword>
<reference evidence="2" key="2">
    <citation type="submission" date="2020-09" db="EMBL/GenBank/DDBJ databases">
        <authorList>
            <person name="Sun Q."/>
            <person name="Zhou Y."/>
        </authorList>
    </citation>
    <scope>NUCLEOTIDE SEQUENCE</scope>
    <source>
        <strain evidence="2">CGMCC 1.12408</strain>
    </source>
</reference>
<feature type="transmembrane region" description="Helical" evidence="1">
    <location>
        <begin position="30"/>
        <end position="50"/>
    </location>
</feature>
<dbReference type="Proteomes" id="UP000613512">
    <property type="component" value="Unassembled WGS sequence"/>
</dbReference>
<keyword evidence="1" id="KW-0812">Transmembrane</keyword>
<dbReference type="EMBL" id="BMEY01000001">
    <property type="protein sequence ID" value="GGA60434.1"/>
    <property type="molecule type" value="Genomic_DNA"/>
</dbReference>
<feature type="transmembrane region" description="Helical" evidence="1">
    <location>
        <begin position="7"/>
        <end position="24"/>
    </location>
</feature>
<sequence>MLIKKSLLYFIFSFLFFIIWNYIADGEIEWSYVIQISITISLIYLFYEWVKVPYQWKKDKDEEN</sequence>
<accession>A0A916W1P3</accession>
<organism evidence="2 3">
    <name type="scientific">Ornithinibacillus halotolerans</name>
    <dbReference type="NCBI Taxonomy" id="1274357"/>
    <lineage>
        <taxon>Bacteria</taxon>
        <taxon>Bacillati</taxon>
        <taxon>Bacillota</taxon>
        <taxon>Bacilli</taxon>
        <taxon>Bacillales</taxon>
        <taxon>Bacillaceae</taxon>
        <taxon>Ornithinibacillus</taxon>
    </lineage>
</organism>
<gene>
    <name evidence="2" type="ORF">GCM10008025_00570</name>
</gene>
<keyword evidence="1" id="KW-1133">Transmembrane helix</keyword>
<dbReference type="AlphaFoldDB" id="A0A916W1P3"/>
<protein>
    <submittedName>
        <fullName evidence="2">Uncharacterized protein</fullName>
    </submittedName>
</protein>
<proteinExistence type="predicted"/>
<evidence type="ECO:0000256" key="1">
    <source>
        <dbReference type="SAM" id="Phobius"/>
    </source>
</evidence>
<evidence type="ECO:0000313" key="3">
    <source>
        <dbReference type="Proteomes" id="UP000613512"/>
    </source>
</evidence>
<reference evidence="2" key="1">
    <citation type="journal article" date="2014" name="Int. J. Syst. Evol. Microbiol.">
        <title>Complete genome sequence of Corynebacterium casei LMG S-19264T (=DSM 44701T), isolated from a smear-ripened cheese.</title>
        <authorList>
            <consortium name="US DOE Joint Genome Institute (JGI-PGF)"/>
            <person name="Walter F."/>
            <person name="Albersmeier A."/>
            <person name="Kalinowski J."/>
            <person name="Ruckert C."/>
        </authorList>
    </citation>
    <scope>NUCLEOTIDE SEQUENCE</scope>
    <source>
        <strain evidence="2">CGMCC 1.12408</strain>
    </source>
</reference>